<keyword evidence="4 7" id="KW-0472">Membrane</keyword>
<keyword evidence="2 7" id="KW-0812">Transmembrane</keyword>
<feature type="region of interest" description="Disordered" evidence="6">
    <location>
        <begin position="389"/>
        <end position="408"/>
    </location>
</feature>
<organism evidence="8 9">
    <name type="scientific">Pseudomyxococcus hansupus</name>
    <dbReference type="NCBI Taxonomy" id="1297742"/>
    <lineage>
        <taxon>Bacteria</taxon>
        <taxon>Pseudomonadati</taxon>
        <taxon>Myxococcota</taxon>
        <taxon>Myxococcia</taxon>
        <taxon>Myxococcales</taxon>
        <taxon>Cystobacterineae</taxon>
        <taxon>Myxococcaceae</taxon>
        <taxon>Pseudomyxococcus</taxon>
    </lineage>
</organism>
<dbReference type="PANTHER" id="PTHR30386">
    <property type="entry name" value="MEMBRANE FUSION SUBUNIT OF EMRAB-TOLC MULTIDRUG EFFLUX PUMP"/>
    <property type="match status" value="1"/>
</dbReference>
<dbReference type="AlphaFoldDB" id="A0A0H4WRZ6"/>
<dbReference type="KEGG" id="mym:A176_002481"/>
<keyword evidence="3 7" id="KW-1133">Transmembrane helix</keyword>
<keyword evidence="5" id="KW-0175">Coiled coil</keyword>
<dbReference type="InterPro" id="IPR050739">
    <property type="entry name" value="MFP"/>
</dbReference>
<dbReference type="PRINTS" id="PR01490">
    <property type="entry name" value="RTXTOXIND"/>
</dbReference>
<gene>
    <name evidence="8" type="ORF">A176_002481</name>
</gene>
<name>A0A0H4WRZ6_9BACT</name>
<evidence type="ECO:0000256" key="4">
    <source>
        <dbReference type="ARBA" id="ARBA00023136"/>
    </source>
</evidence>
<feature type="transmembrane region" description="Helical" evidence="7">
    <location>
        <begin position="21"/>
        <end position="42"/>
    </location>
</feature>
<dbReference type="GO" id="GO:0016020">
    <property type="term" value="C:membrane"/>
    <property type="evidence" value="ECO:0007669"/>
    <property type="project" value="UniProtKB-SubCell"/>
</dbReference>
<dbReference type="Proteomes" id="UP000009026">
    <property type="component" value="Chromosome"/>
</dbReference>
<accession>A0A0H4WRZ6</accession>
<dbReference type="PATRIC" id="fig|1297742.4.peg.2507"/>
<evidence type="ECO:0000256" key="5">
    <source>
        <dbReference type="SAM" id="Coils"/>
    </source>
</evidence>
<feature type="coiled-coil region" evidence="5">
    <location>
        <begin position="203"/>
        <end position="237"/>
    </location>
</feature>
<dbReference type="PANTHER" id="PTHR30386:SF26">
    <property type="entry name" value="TRANSPORT PROTEIN COMB"/>
    <property type="match status" value="1"/>
</dbReference>
<reference evidence="8 9" key="1">
    <citation type="journal article" date="2016" name="PLoS ONE">
        <title>Complete Genome Sequence and Comparative Genomics of a Novel Myxobacterium Myxococcus hansupus.</title>
        <authorList>
            <person name="Sharma G."/>
            <person name="Narwani T."/>
            <person name="Subramanian S."/>
        </authorList>
    </citation>
    <scope>NUCLEOTIDE SEQUENCE [LARGE SCALE GENOMIC DNA]</scope>
    <source>
        <strain evidence="9">mixupus</strain>
    </source>
</reference>
<evidence type="ECO:0000256" key="2">
    <source>
        <dbReference type="ARBA" id="ARBA00022692"/>
    </source>
</evidence>
<keyword evidence="9" id="KW-1185">Reference proteome</keyword>
<evidence type="ECO:0000256" key="6">
    <source>
        <dbReference type="SAM" id="MobiDB-lite"/>
    </source>
</evidence>
<dbReference type="eggNOG" id="COG1566">
    <property type="taxonomic scope" value="Bacteria"/>
</dbReference>
<protein>
    <submittedName>
        <fullName evidence="8">HlyD family secretion protein</fullName>
    </submittedName>
</protein>
<proteinExistence type="predicted"/>
<evidence type="ECO:0000256" key="1">
    <source>
        <dbReference type="ARBA" id="ARBA00004167"/>
    </source>
</evidence>
<evidence type="ECO:0000256" key="7">
    <source>
        <dbReference type="SAM" id="Phobius"/>
    </source>
</evidence>
<evidence type="ECO:0000256" key="3">
    <source>
        <dbReference type="ARBA" id="ARBA00022989"/>
    </source>
</evidence>
<feature type="coiled-coil region" evidence="5">
    <location>
        <begin position="95"/>
        <end position="129"/>
    </location>
</feature>
<dbReference type="EMBL" id="CP012109">
    <property type="protein sequence ID" value="AKQ65569.1"/>
    <property type="molecule type" value="Genomic_DNA"/>
</dbReference>
<dbReference type="Gene3D" id="2.40.30.170">
    <property type="match status" value="1"/>
</dbReference>
<evidence type="ECO:0000313" key="9">
    <source>
        <dbReference type="Proteomes" id="UP000009026"/>
    </source>
</evidence>
<dbReference type="STRING" id="1297742.A176_002481"/>
<evidence type="ECO:0000313" key="8">
    <source>
        <dbReference type="EMBL" id="AKQ65569.1"/>
    </source>
</evidence>
<comment type="subcellular location">
    <subcellularLocation>
        <location evidence="1">Membrane</location>
        <topology evidence="1">Single-pass membrane protein</topology>
    </subcellularLocation>
</comment>
<sequence length="408" mass="44990">MRTMAYPFERTLRSLNYESDTRLVFVALMVLCIGGLFAWSLFAKVPLVKASSQARIEPHNAVHRIEPPSAGRVVLSQLKLDHEVKEGDLLIEFDARAERLELERSKATIAATEKELAIIRQQIANKHEEAALTARVDEVAVQEALGREQELAPRHRLAVEREQLALKSPTGSVSEMEKLERTTDVDALRYAQTAQGLALTRLRREQNVRRQALAAQLLALEREALGAEGRIRELQGAIDRLEYQIERKLYRAPATGHLVDVAELGSGAFIADGQRVGTIVASNAEVRVRARFPKEVVGLIQPGQTARLKLDGYPMTIYGTVPARVTAVGTEPGQTATPEAIPGTVRVELKFAPPDDPRIQLSHGMTLTVEVEVARASPVALLMRAVGEWNPQPEAPPTSVFRPEAEAR</sequence>